<gene>
    <name evidence="1" type="ORF">S06H3_66229</name>
</gene>
<reference evidence="1" key="1">
    <citation type="journal article" date="2014" name="Front. Microbiol.">
        <title>High frequency of phylogenetically diverse reductive dehalogenase-homologous genes in deep subseafloor sedimentary metagenomes.</title>
        <authorList>
            <person name="Kawai M."/>
            <person name="Futagami T."/>
            <person name="Toyoda A."/>
            <person name="Takaki Y."/>
            <person name="Nishi S."/>
            <person name="Hori S."/>
            <person name="Arai W."/>
            <person name="Tsubouchi T."/>
            <person name="Morono Y."/>
            <person name="Uchiyama I."/>
            <person name="Ito T."/>
            <person name="Fujiyama A."/>
            <person name="Inagaki F."/>
            <person name="Takami H."/>
        </authorList>
    </citation>
    <scope>NUCLEOTIDE SEQUENCE</scope>
    <source>
        <strain evidence="1">Expedition CK06-06</strain>
    </source>
</reference>
<evidence type="ECO:0000313" key="1">
    <source>
        <dbReference type="EMBL" id="GAI65181.1"/>
    </source>
</evidence>
<protein>
    <submittedName>
        <fullName evidence="1">Uncharacterized protein</fullName>
    </submittedName>
</protein>
<dbReference type="AlphaFoldDB" id="X1RDV5"/>
<feature type="non-terminal residue" evidence="1">
    <location>
        <position position="43"/>
    </location>
</feature>
<name>X1RDV5_9ZZZZ</name>
<dbReference type="EMBL" id="BARV01045004">
    <property type="protein sequence ID" value="GAI65181.1"/>
    <property type="molecule type" value="Genomic_DNA"/>
</dbReference>
<sequence>MTLNLLQKWEIEHRRKIIGELEEAGIEIIIENIPKIIRETSFE</sequence>
<comment type="caution">
    <text evidence="1">The sequence shown here is derived from an EMBL/GenBank/DDBJ whole genome shotgun (WGS) entry which is preliminary data.</text>
</comment>
<proteinExistence type="predicted"/>
<accession>X1RDV5</accession>
<organism evidence="1">
    <name type="scientific">marine sediment metagenome</name>
    <dbReference type="NCBI Taxonomy" id="412755"/>
    <lineage>
        <taxon>unclassified sequences</taxon>
        <taxon>metagenomes</taxon>
        <taxon>ecological metagenomes</taxon>
    </lineage>
</organism>